<protein>
    <submittedName>
        <fullName evidence="3">Conserved domain protein</fullName>
    </submittedName>
</protein>
<dbReference type="SMART" id="SM00507">
    <property type="entry name" value="HNHc"/>
    <property type="match status" value="1"/>
</dbReference>
<dbReference type="InterPro" id="IPR003615">
    <property type="entry name" value="HNH_nuc"/>
</dbReference>
<organism evidence="3 4">
    <name type="scientific">Yasminevirus sp. GU-2018</name>
    <dbReference type="NCBI Taxonomy" id="2420051"/>
    <lineage>
        <taxon>Viruses</taxon>
        <taxon>Varidnaviria</taxon>
        <taxon>Bamfordvirae</taxon>
        <taxon>Nucleocytoviricota</taxon>
        <taxon>Megaviricetes</taxon>
        <taxon>Imitervirales</taxon>
        <taxon>Mimiviridae</taxon>
        <taxon>Klosneuvirinae</taxon>
        <taxon>Yasminevirus</taxon>
        <taxon>Yasminevirus saudimassiliense</taxon>
    </lineage>
</organism>
<accession>A0A5K0UAW8</accession>
<evidence type="ECO:0000313" key="3">
    <source>
        <dbReference type="EMBL" id="VBB18633.1"/>
    </source>
</evidence>
<evidence type="ECO:0000313" key="4">
    <source>
        <dbReference type="Proteomes" id="UP000594342"/>
    </source>
</evidence>
<proteinExistence type="predicted"/>
<feature type="region of interest" description="Disordered" evidence="1">
    <location>
        <begin position="269"/>
        <end position="291"/>
    </location>
</feature>
<evidence type="ECO:0000256" key="1">
    <source>
        <dbReference type="SAM" id="MobiDB-lite"/>
    </source>
</evidence>
<name>A0A5K0UAW8_9VIRU</name>
<dbReference type="CDD" id="cd00085">
    <property type="entry name" value="HNHc"/>
    <property type="match status" value="1"/>
</dbReference>
<evidence type="ECO:0000259" key="2">
    <source>
        <dbReference type="SMART" id="SM00507"/>
    </source>
</evidence>
<dbReference type="Proteomes" id="UP000594342">
    <property type="component" value="Unassembled WGS sequence"/>
</dbReference>
<comment type="caution">
    <text evidence="3">The sequence shown here is derived from an EMBL/GenBank/DDBJ whole genome shotgun (WGS) entry which is preliminary data.</text>
</comment>
<feature type="domain" description="HNH nuclease" evidence="2">
    <location>
        <begin position="90"/>
        <end position="142"/>
    </location>
</feature>
<sequence length="291" mass="33660">MEELPKSQKITQMTKEDLIELMKDVSCMTDALRKMGIQNKTFYLALLRKKINDEGLEVPLYKHEFRKKQELNDVMVENSSFHRDQLKKRLLKEALIENMCAICDLGPEWNGKPLVLQLDHINGINNDHRIENLRMLCPNCHSQTETFTGKQRRKMRKCAECDTNIYGQYDKCDNCYAVSGKRENIISKTNTCKCGKKIVKDAEHCVECMGKNSRRFEATKEQLEQLLLVEKKTYVEVGKQFGVSDNAIKRRCRILGVILPARKVRVAKLHDSVKSHRSHKSPKDTSDGENE</sequence>
<reference evidence="3 4" key="1">
    <citation type="submission" date="2018-10" db="EMBL/GenBank/DDBJ databases">
        <authorList>
            <consortium name="IHU Genomes"/>
        </authorList>
    </citation>
    <scope>NUCLEOTIDE SEQUENCE [LARGE SCALE GENOMIC DNA]</scope>
    <source>
        <strain evidence="3 4">A1</strain>
    </source>
</reference>
<dbReference type="EMBL" id="UPSH01000001">
    <property type="protein sequence ID" value="VBB18633.1"/>
    <property type="molecule type" value="Genomic_DNA"/>
</dbReference>
<keyword evidence="4" id="KW-1185">Reference proteome</keyword>
<gene>
    <name evidence="3" type="ORF">YASMINEVIRUS_1128</name>
</gene>
<feature type="compositionally biased region" description="Basic and acidic residues" evidence="1">
    <location>
        <begin position="281"/>
        <end position="291"/>
    </location>
</feature>